<dbReference type="Proteomes" id="UP000280344">
    <property type="component" value="Chromosome"/>
</dbReference>
<dbReference type="RefSeq" id="WP_126703061.1">
    <property type="nucleotide sequence ID" value="NZ_CP034593.1"/>
</dbReference>
<gene>
    <name evidence="2" type="ORF">EJ997_01775</name>
</gene>
<dbReference type="KEGG" id="flh:EJ997_01775"/>
<proteinExistence type="predicted"/>
<feature type="transmembrane region" description="Helical" evidence="1">
    <location>
        <begin position="253"/>
        <end position="275"/>
    </location>
</feature>
<evidence type="ECO:0000313" key="3">
    <source>
        <dbReference type="Proteomes" id="UP000280344"/>
    </source>
</evidence>
<feature type="transmembrane region" description="Helical" evidence="1">
    <location>
        <begin position="99"/>
        <end position="118"/>
    </location>
</feature>
<accession>A0A3S9PVB4</accession>
<name>A0A3S9PVB4_9ACTO</name>
<feature type="transmembrane region" description="Helical" evidence="1">
    <location>
        <begin position="518"/>
        <end position="538"/>
    </location>
</feature>
<organism evidence="2 3">
    <name type="scientific">Flaviflexus ciconiae</name>
    <dbReference type="NCBI Taxonomy" id="2496867"/>
    <lineage>
        <taxon>Bacteria</taxon>
        <taxon>Bacillati</taxon>
        <taxon>Actinomycetota</taxon>
        <taxon>Actinomycetes</taxon>
        <taxon>Actinomycetales</taxon>
        <taxon>Actinomycetaceae</taxon>
        <taxon>Flaviflexus</taxon>
    </lineage>
</organism>
<evidence type="ECO:0000256" key="1">
    <source>
        <dbReference type="SAM" id="Phobius"/>
    </source>
</evidence>
<feature type="transmembrane region" description="Helical" evidence="1">
    <location>
        <begin position="36"/>
        <end position="54"/>
    </location>
</feature>
<reference evidence="2 3" key="1">
    <citation type="submission" date="2018-12" db="EMBL/GenBank/DDBJ databases">
        <title>Complete genome sequence of Flaviflexus sp. H23T48.</title>
        <authorList>
            <person name="Bae J.-W."/>
            <person name="Lee J.-Y."/>
        </authorList>
    </citation>
    <scope>NUCLEOTIDE SEQUENCE [LARGE SCALE GENOMIC DNA]</scope>
    <source>
        <strain evidence="2 3">H23T48</strain>
    </source>
</reference>
<keyword evidence="3" id="KW-1185">Reference proteome</keyword>
<keyword evidence="1" id="KW-0812">Transmembrane</keyword>
<evidence type="ECO:0000313" key="2">
    <source>
        <dbReference type="EMBL" id="AZQ76252.1"/>
    </source>
</evidence>
<feature type="transmembrane region" description="Helical" evidence="1">
    <location>
        <begin position="474"/>
        <end position="498"/>
    </location>
</feature>
<keyword evidence="1" id="KW-0472">Membrane</keyword>
<feature type="transmembrane region" description="Helical" evidence="1">
    <location>
        <begin position="356"/>
        <end position="379"/>
    </location>
</feature>
<feature type="transmembrane region" description="Helical" evidence="1">
    <location>
        <begin position="407"/>
        <end position="428"/>
    </location>
</feature>
<feature type="transmembrane region" description="Helical" evidence="1">
    <location>
        <begin position="448"/>
        <end position="467"/>
    </location>
</feature>
<keyword evidence="1" id="KW-1133">Transmembrane helix</keyword>
<feature type="transmembrane region" description="Helical" evidence="1">
    <location>
        <begin position="312"/>
        <end position="330"/>
    </location>
</feature>
<dbReference type="EMBL" id="CP034593">
    <property type="protein sequence ID" value="AZQ76252.1"/>
    <property type="molecule type" value="Genomic_DNA"/>
</dbReference>
<feature type="transmembrane region" description="Helical" evidence="1">
    <location>
        <begin position="139"/>
        <end position="169"/>
    </location>
</feature>
<dbReference type="AlphaFoldDB" id="A0A3S9PVB4"/>
<dbReference type="OrthoDB" id="2014935at2"/>
<sequence>MTTAVEDARSSASAPSRFTGTGFLLSFYLRLDRIRIISWTLGFFLLIWASVIGMENAYPTPEALQGRATLMSNPAAVMMTGPAFALDNYTFGAMLANELALWVFLPTAIMSILLVVRHTRQEEESGRMEVLLALPVGRFAPITATMGIVAIANIAVSLAIILALFASGMTGIDSVAFGVAAGATGLAFGAIATLTAQLTEHGRTASGMAFGALGIAVIIRGIGDVINPEGSWLSWFSAIAWAQQTKLYVDLRWWPLTLSLALTIIVLIAAIRLNIRRDLGEGIRPTQPGPAEASTGLLSPIGIPRHLLTGNFVGWTIGVFIFAVAFGSLANSIDGMVEDNPAIGEWVPISLDDLTLSFAAIILAFLAIGPLILLVSAILHLKSEETEGRVGATIISGTPRTKVMTTWAGIALVYAIISMLFLGLGAGLGLSAATGNWSWTRELTSASAAYLPAIAVTGAIAFALYGITPRFTGMAWAFVTFIAIEVFLGDLLNLPQWLSNLSPIAHVPLVPWTDPAPLPLVVMTVFACLLALVGIAGFKRRNILNS</sequence>
<feature type="transmembrane region" description="Helical" evidence="1">
    <location>
        <begin position="208"/>
        <end position="226"/>
    </location>
</feature>
<protein>
    <submittedName>
        <fullName evidence="2">Polyketide antibiotic transporter</fullName>
    </submittedName>
</protein>
<feature type="transmembrane region" description="Helical" evidence="1">
    <location>
        <begin position="175"/>
        <end position="196"/>
    </location>
</feature>